<dbReference type="PANTHER" id="PTHR33110:SF71">
    <property type="entry name" value="F-BOX_KELCH-REPEAT PROTEIN"/>
    <property type="match status" value="1"/>
</dbReference>
<reference evidence="3 4" key="1">
    <citation type="journal article" date="2005" name="Nature">
        <title>The map-based sequence of the rice genome.</title>
        <authorList>
            <consortium name="International rice genome sequencing project (IRGSP)"/>
            <person name="Matsumoto T."/>
            <person name="Wu J."/>
            <person name="Kanamori H."/>
            <person name="Katayose Y."/>
            <person name="Fujisawa M."/>
            <person name="Namiki N."/>
            <person name="Mizuno H."/>
            <person name="Yamamoto K."/>
            <person name="Antonio B.A."/>
            <person name="Baba T."/>
            <person name="Sakata K."/>
            <person name="Nagamura Y."/>
            <person name="Aoki H."/>
            <person name="Arikawa K."/>
            <person name="Arita K."/>
            <person name="Bito T."/>
            <person name="Chiden Y."/>
            <person name="Fujitsuka N."/>
            <person name="Fukunaka R."/>
            <person name="Hamada M."/>
            <person name="Harada C."/>
            <person name="Hayashi A."/>
            <person name="Hijishita S."/>
            <person name="Honda M."/>
            <person name="Hosokawa S."/>
            <person name="Ichikawa Y."/>
            <person name="Idonuma A."/>
            <person name="Iijima M."/>
            <person name="Ikeda M."/>
            <person name="Ikeno M."/>
            <person name="Ito K."/>
            <person name="Ito S."/>
            <person name="Ito T."/>
            <person name="Ito Y."/>
            <person name="Ito Y."/>
            <person name="Iwabuchi A."/>
            <person name="Kamiya K."/>
            <person name="Karasawa W."/>
            <person name="Kurita K."/>
            <person name="Katagiri S."/>
            <person name="Kikuta A."/>
            <person name="Kobayashi H."/>
            <person name="Kobayashi N."/>
            <person name="Machita K."/>
            <person name="Maehara T."/>
            <person name="Masukawa M."/>
            <person name="Mizubayashi T."/>
            <person name="Mukai Y."/>
            <person name="Nagasaki H."/>
            <person name="Nagata Y."/>
            <person name="Naito S."/>
            <person name="Nakashima M."/>
            <person name="Nakama Y."/>
            <person name="Nakamichi Y."/>
            <person name="Nakamura M."/>
            <person name="Meguro A."/>
            <person name="Negishi M."/>
            <person name="Ohta I."/>
            <person name="Ohta T."/>
            <person name="Okamoto M."/>
            <person name="Ono N."/>
            <person name="Saji S."/>
            <person name="Sakaguchi M."/>
            <person name="Sakai K."/>
            <person name="Shibata M."/>
            <person name="Shimokawa T."/>
            <person name="Song J."/>
            <person name="Takazaki Y."/>
            <person name="Terasawa K."/>
            <person name="Tsugane M."/>
            <person name="Tsuji K."/>
            <person name="Ueda S."/>
            <person name="Waki K."/>
            <person name="Yamagata H."/>
            <person name="Yamamoto M."/>
            <person name="Yamamoto S."/>
            <person name="Yamane H."/>
            <person name="Yoshiki S."/>
            <person name="Yoshihara R."/>
            <person name="Yukawa K."/>
            <person name="Zhong H."/>
            <person name="Yano M."/>
            <person name="Yuan Q."/>
            <person name="Ouyang S."/>
            <person name="Liu J."/>
            <person name="Jones K.M."/>
            <person name="Gansberger K."/>
            <person name="Moffat K."/>
            <person name="Hill J."/>
            <person name="Bera J."/>
            <person name="Fadrosh D."/>
            <person name="Jin S."/>
            <person name="Johri S."/>
            <person name="Kim M."/>
            <person name="Overton L."/>
            <person name="Reardon M."/>
            <person name="Tsitrin T."/>
            <person name="Vuong H."/>
            <person name="Weaver B."/>
            <person name="Ciecko A."/>
            <person name="Tallon L."/>
            <person name="Jackson J."/>
            <person name="Pai G."/>
            <person name="Aken S.V."/>
            <person name="Utterback T."/>
            <person name="Reidmuller S."/>
            <person name="Feldblyum T."/>
            <person name="Hsiao J."/>
            <person name="Zismann V."/>
            <person name="Iobst S."/>
            <person name="de Vazeille A.R."/>
            <person name="Buell C.R."/>
            <person name="Ying K."/>
            <person name="Li Y."/>
            <person name="Lu T."/>
            <person name="Huang Y."/>
            <person name="Zhao Q."/>
            <person name="Feng Q."/>
            <person name="Zhang L."/>
            <person name="Zhu J."/>
            <person name="Weng Q."/>
            <person name="Mu J."/>
            <person name="Lu Y."/>
            <person name="Fan D."/>
            <person name="Liu Y."/>
            <person name="Guan J."/>
            <person name="Zhang Y."/>
            <person name="Yu S."/>
            <person name="Liu X."/>
            <person name="Zhang Y."/>
            <person name="Hong G."/>
            <person name="Han B."/>
            <person name="Choisne N."/>
            <person name="Demange N."/>
            <person name="Orjeda G."/>
            <person name="Samain S."/>
            <person name="Cattolico L."/>
            <person name="Pelletier E."/>
            <person name="Couloux A."/>
            <person name="Segurens B."/>
            <person name="Wincker P."/>
            <person name="D'Hont A."/>
            <person name="Scarpelli C."/>
            <person name="Weissenbach J."/>
            <person name="Salanoubat M."/>
            <person name="Quetier F."/>
            <person name="Yu Y."/>
            <person name="Kim H.R."/>
            <person name="Rambo T."/>
            <person name="Currie J."/>
            <person name="Collura K."/>
            <person name="Luo M."/>
            <person name="Yang T."/>
            <person name="Ammiraju J.S.S."/>
            <person name="Engler F."/>
            <person name="Soderlund C."/>
            <person name="Wing R.A."/>
            <person name="Palmer L.E."/>
            <person name="de la Bastide M."/>
            <person name="Spiegel L."/>
            <person name="Nascimento L."/>
            <person name="Zutavern T."/>
            <person name="O'Shaughnessy A."/>
            <person name="Dike S."/>
            <person name="Dedhia N."/>
            <person name="Preston R."/>
            <person name="Balija V."/>
            <person name="McCombie W.R."/>
            <person name="Chow T."/>
            <person name="Chen H."/>
            <person name="Chung M."/>
            <person name="Chen C."/>
            <person name="Shaw J."/>
            <person name="Wu H."/>
            <person name="Hsiao K."/>
            <person name="Chao Y."/>
            <person name="Chu M."/>
            <person name="Cheng C."/>
            <person name="Hour A."/>
            <person name="Lee P."/>
            <person name="Lin S."/>
            <person name="Lin Y."/>
            <person name="Liou J."/>
            <person name="Liu S."/>
            <person name="Hsing Y."/>
            <person name="Raghuvanshi S."/>
            <person name="Mohanty A."/>
            <person name="Bharti A.K."/>
            <person name="Gaur A."/>
            <person name="Gupta V."/>
            <person name="Kumar D."/>
            <person name="Ravi V."/>
            <person name="Vij S."/>
            <person name="Kapur A."/>
            <person name="Khurana P."/>
            <person name="Khurana P."/>
            <person name="Khurana J.P."/>
            <person name="Tyagi A.K."/>
            <person name="Gaikwad K."/>
            <person name="Singh A."/>
            <person name="Dalal V."/>
            <person name="Srivastava S."/>
            <person name="Dixit A."/>
            <person name="Pal A.K."/>
            <person name="Ghazi I.A."/>
            <person name="Yadav M."/>
            <person name="Pandit A."/>
            <person name="Bhargava A."/>
            <person name="Sureshbabu K."/>
            <person name="Batra K."/>
            <person name="Sharma T.R."/>
            <person name="Mohapatra T."/>
            <person name="Singh N.K."/>
            <person name="Messing J."/>
            <person name="Nelson A.B."/>
            <person name="Fuks G."/>
            <person name="Kavchok S."/>
            <person name="Keizer G."/>
            <person name="Linton E."/>
            <person name="Llaca V."/>
            <person name="Song R."/>
            <person name="Tanyolac B."/>
            <person name="Young S."/>
            <person name="Ho-Il K."/>
            <person name="Hahn J.H."/>
            <person name="Sangsakoo G."/>
            <person name="Vanavichit A."/>
            <person name="de Mattos Luiz.A.T."/>
            <person name="Zimmer P.D."/>
            <person name="Malone G."/>
            <person name="Dellagostin O."/>
            <person name="de Oliveira A.C."/>
            <person name="Bevan M."/>
            <person name="Bancroft I."/>
            <person name="Minx P."/>
            <person name="Cordum H."/>
            <person name="Wilson R."/>
            <person name="Cheng Z."/>
            <person name="Jin W."/>
            <person name="Jiang J."/>
            <person name="Leong S.A."/>
            <person name="Iwama H."/>
            <person name="Gojobori T."/>
            <person name="Itoh T."/>
            <person name="Niimura Y."/>
            <person name="Fujii Y."/>
            <person name="Habara T."/>
            <person name="Sakai H."/>
            <person name="Sato Y."/>
            <person name="Wilson G."/>
            <person name="Kumar K."/>
            <person name="McCouch S."/>
            <person name="Juretic N."/>
            <person name="Hoen D."/>
            <person name="Wright S."/>
            <person name="Bruskiewich R."/>
            <person name="Bureau T."/>
            <person name="Miyao A."/>
            <person name="Hirochika H."/>
            <person name="Nishikawa T."/>
            <person name="Kadowaki K."/>
            <person name="Sugiura M."/>
            <person name="Burr B."/>
            <person name="Sasaki T."/>
        </authorList>
    </citation>
    <scope>NUCLEOTIDE SEQUENCE [LARGE SCALE GENOMIC DNA]</scope>
    <source>
        <strain evidence="4">cv. Nipponbare</strain>
    </source>
</reference>
<sequence>MAEDEATAARARQQRQPPSWADIPRDLAVQVLRFLPAQVDRACFAAVCPQWRGAARNALLPAPLPLLALPDGAFYCLPYGKPFRFPRAGCAGYKTAACGRWLVFPHDDGCFLVDPFAGATVTLPALSRVRLRPPNAVASYVNVGIAGRNAHVSMFYPHATWMHIKTSDKMPINKLLLCSQNLVAAFIGSSLANAGRNSQILVCQPGASSWSVRAYDKCKLFEDMAFYRGKLYALAHDENLLVVNISQDPNTGDPQISQIGQVIKGDPTWSSVLITDDDDTSTTDKKKLYLVESCGVLLMVRRKVCCRVVGKTVVPGQNEFEVFKADLENSRWVNVTTLGVDQMVFLGRPCSKAVSASQYGMPNDQIFFLDDVMENNKEYSYEEETTSVNVYDMRSAEDAFIFELSVATEKGSLPSYRTLTRKMVDASPPPPLAPLPGAAPAQVPTPPPPSSPAPVSSPASTGSFLGSPPFPERVSLGSLSGDCSDGDSPDLLRPQFLPADLVSEAADARPPVVPAKIQQVPPSTGSSGFQAAPILLRRVGEGFTPPVPSGLKVKGVTPQGSFVQAARGMTSPSQLPKAIPVNLQSETATRLQVWQTVKPKHWWRKRPAQRPSAFMRLQSAAPPQLPFAFTDRHQPFPS</sequence>
<evidence type="ECO:0000313" key="4">
    <source>
        <dbReference type="Proteomes" id="UP000000763"/>
    </source>
</evidence>
<feature type="region of interest" description="Disordered" evidence="1">
    <location>
        <begin position="424"/>
        <end position="494"/>
    </location>
</feature>
<dbReference type="Proteomes" id="UP000000763">
    <property type="component" value="Chromosome 8"/>
</dbReference>
<dbReference type="InterPro" id="IPR036047">
    <property type="entry name" value="F-box-like_dom_sf"/>
</dbReference>
<proteinExistence type="predicted"/>
<evidence type="ECO:0000256" key="1">
    <source>
        <dbReference type="SAM" id="MobiDB-lite"/>
    </source>
</evidence>
<dbReference type="PANTHER" id="PTHR33110">
    <property type="entry name" value="F-BOX/KELCH-REPEAT PROTEIN-RELATED"/>
    <property type="match status" value="1"/>
</dbReference>
<reference evidence="4" key="2">
    <citation type="journal article" date="2008" name="Nucleic Acids Res.">
        <title>The rice annotation project database (RAP-DB): 2008 update.</title>
        <authorList>
            <consortium name="The rice annotation project (RAP)"/>
        </authorList>
    </citation>
    <scope>GENOME REANNOTATION</scope>
    <source>
        <strain evidence="4">cv. Nipponbare</strain>
    </source>
</reference>
<evidence type="ECO:0000313" key="3">
    <source>
        <dbReference type="EMBL" id="BAH94300.1"/>
    </source>
</evidence>
<name>C7J5V3_ORYSJ</name>
<accession>C7J5V3</accession>
<dbReference type="Gene3D" id="1.20.1280.50">
    <property type="match status" value="1"/>
</dbReference>
<dbReference type="HOGENOM" id="CLU_563096_0_0_1"/>
<feature type="compositionally biased region" description="Low complexity" evidence="1">
    <location>
        <begin position="453"/>
        <end position="463"/>
    </location>
</feature>
<evidence type="ECO:0000259" key="2">
    <source>
        <dbReference type="Pfam" id="PF03478"/>
    </source>
</evidence>
<dbReference type="InterPro" id="IPR005174">
    <property type="entry name" value="KIB1-4_b-propeller"/>
</dbReference>
<dbReference type="SUPFAM" id="SSF81383">
    <property type="entry name" value="F-box domain"/>
    <property type="match status" value="1"/>
</dbReference>
<feature type="compositionally biased region" description="Pro residues" evidence="1">
    <location>
        <begin position="443"/>
        <end position="452"/>
    </location>
</feature>
<dbReference type="KEGG" id="dosa:Os08g0410266"/>
<feature type="domain" description="KIB1-4 beta-propeller" evidence="2">
    <location>
        <begin position="70"/>
        <end position="392"/>
    </location>
</feature>
<organism evidence="3 4">
    <name type="scientific">Oryza sativa subsp. japonica</name>
    <name type="common">Rice</name>
    <dbReference type="NCBI Taxonomy" id="39947"/>
    <lineage>
        <taxon>Eukaryota</taxon>
        <taxon>Viridiplantae</taxon>
        <taxon>Streptophyta</taxon>
        <taxon>Embryophyta</taxon>
        <taxon>Tracheophyta</taxon>
        <taxon>Spermatophyta</taxon>
        <taxon>Magnoliopsida</taxon>
        <taxon>Liliopsida</taxon>
        <taxon>Poales</taxon>
        <taxon>Poaceae</taxon>
        <taxon>BOP clade</taxon>
        <taxon>Oryzoideae</taxon>
        <taxon>Oryzeae</taxon>
        <taxon>Oryzinae</taxon>
        <taxon>Oryza</taxon>
        <taxon>Oryza sativa</taxon>
    </lineage>
</organism>
<dbReference type="AlphaFoldDB" id="C7J5V3"/>
<gene>
    <name evidence="3" type="ordered locus">Os08g0410266</name>
</gene>
<dbReference type="EMBL" id="AP008214">
    <property type="protein sequence ID" value="BAH94300.1"/>
    <property type="molecule type" value="Genomic_DNA"/>
</dbReference>
<dbReference type="Pfam" id="PF03478">
    <property type="entry name" value="Beta-prop_KIB1-4"/>
    <property type="match status" value="1"/>
</dbReference>
<protein>
    <submittedName>
        <fullName evidence="3">Os08g0410266 protein</fullName>
    </submittedName>
</protein>